<feature type="compositionally biased region" description="Basic and acidic residues" evidence="1">
    <location>
        <begin position="140"/>
        <end position="149"/>
    </location>
</feature>
<proteinExistence type="predicted"/>
<gene>
    <name evidence="2" type="primary">Trabd-L</name>
    <name evidence="2" type="ORF">Hamer_G002969</name>
</gene>
<dbReference type="CDD" id="cd14726">
    <property type="entry name" value="TraB_PrgY-like"/>
    <property type="match status" value="1"/>
</dbReference>
<dbReference type="Pfam" id="PF01963">
    <property type="entry name" value="TraB_PrgY_gumN"/>
    <property type="match status" value="1"/>
</dbReference>
<feature type="compositionally biased region" description="Acidic residues" evidence="1">
    <location>
        <begin position="433"/>
        <end position="450"/>
    </location>
</feature>
<accession>A0A8J5MTS0</accession>
<name>A0A8J5MTS0_HOMAM</name>
<feature type="region of interest" description="Disordered" evidence="1">
    <location>
        <begin position="27"/>
        <end position="273"/>
    </location>
</feature>
<evidence type="ECO:0000256" key="1">
    <source>
        <dbReference type="SAM" id="MobiDB-lite"/>
    </source>
</evidence>
<sequence>MTSLSDSRNVSQAEVVTDTLNITVGEDALELTSSDKSKSLDTSQNSVESESVNSEVMDAIGDSSYESALQSPDSAIGVTPTVTPDEEFQNRVPEKPDIELKQTKESMGIEKYTETIEPEPQKENEENDRSISILTLAEQKPQELERQQLEENSESEGIQSASDEGGSHPSSSSSSIVIVEKEDMEEDEGNEDGGVVAQEKDVSGNEGVEDDDPSGNKHASETKSESFLSHATSSPQLLGEQELLVEEKVAADETAGKAVDSKGLGEGLKDHSNILAPTVDTEIKQQQLEEDKMETGCNTSLSPSATQSQYPSSLSGNLENLSGSTGNLKSETQERISISPSVSATDDLTKVELKGTTDVETDASVLSTNAGSPNLESRAQQSMSHEMGVKTSGELVTETVKEDLEKKVPAEPVKQLVTQNSVEADLSFKSEEGYEEDEEDTEGEEVDISDSEMVVSASMQFPLTRKPELEESTSSSPKQMEQEESCLSQDSHATLGSSPGVTVRVQSRITLSPPKETSPSGSESDVEDNDEEDSKEEEAAHPLTKPSLALISRIPSSIQLPDTVTRLDTPHGSSVFLVGTAHFSKESQDDVANTIRTVKPDIVVVELCKARTAILQLDEETILQESRSLDFKKMQMILRQHGKIQGVLYLLLLSVSAHITKQLGMAPGGEFRTAFAEARRSAPGCLIQLGDRPIQVTLSRALASLSLWHKVKLTWHILTSKEPISKEEVEKCKQRDFIEEMLAEMTGQFPAISEVFVKERDLIPPPSLSNTILKMTFKISMYGLLGYGVYKCLPSSAKSTLNSSVQSAISSVSNILSQQRQK</sequence>
<dbReference type="Proteomes" id="UP000747542">
    <property type="component" value="Unassembled WGS sequence"/>
</dbReference>
<feature type="compositionally biased region" description="Acidic residues" evidence="1">
    <location>
        <begin position="524"/>
        <end position="536"/>
    </location>
</feature>
<dbReference type="EMBL" id="JAHLQT010026447">
    <property type="protein sequence ID" value="KAG7163733.1"/>
    <property type="molecule type" value="Genomic_DNA"/>
</dbReference>
<feature type="compositionally biased region" description="Basic and acidic residues" evidence="1">
    <location>
        <begin position="245"/>
        <end position="255"/>
    </location>
</feature>
<protein>
    <submittedName>
        <fullName evidence="2">TraB domain-containing protein-like</fullName>
    </submittedName>
</protein>
<dbReference type="InterPro" id="IPR002816">
    <property type="entry name" value="TraB/PrgY/GumN_fam"/>
</dbReference>
<feature type="compositionally biased region" description="Low complexity" evidence="1">
    <location>
        <begin position="160"/>
        <end position="175"/>
    </location>
</feature>
<feature type="compositionally biased region" description="Polar residues" evidence="1">
    <location>
        <begin position="64"/>
        <end position="73"/>
    </location>
</feature>
<feature type="compositionally biased region" description="Polar residues" evidence="1">
    <location>
        <begin position="225"/>
        <end position="235"/>
    </location>
</feature>
<feature type="compositionally biased region" description="Basic and acidic residues" evidence="1">
    <location>
        <begin position="285"/>
        <end position="294"/>
    </location>
</feature>
<evidence type="ECO:0000313" key="2">
    <source>
        <dbReference type="EMBL" id="KAG7163733.1"/>
    </source>
</evidence>
<evidence type="ECO:0000313" key="3">
    <source>
        <dbReference type="Proteomes" id="UP000747542"/>
    </source>
</evidence>
<dbReference type="InterPro" id="IPR046345">
    <property type="entry name" value="TraB_PrgY-like"/>
</dbReference>
<feature type="region of interest" description="Disordered" evidence="1">
    <location>
        <begin position="285"/>
        <end position="392"/>
    </location>
</feature>
<dbReference type="PANTHER" id="PTHR21530">
    <property type="entry name" value="PHEROMONE SHUTDOWN PROTEIN"/>
    <property type="match status" value="1"/>
</dbReference>
<feature type="compositionally biased region" description="Polar residues" evidence="1">
    <location>
        <begin position="472"/>
        <end position="519"/>
    </location>
</feature>
<feature type="compositionally biased region" description="Basic and acidic residues" evidence="1">
    <location>
        <begin position="88"/>
        <end position="129"/>
    </location>
</feature>
<feature type="compositionally biased region" description="Low complexity" evidence="1">
    <location>
        <begin position="312"/>
        <end position="328"/>
    </location>
</feature>
<dbReference type="AlphaFoldDB" id="A0A8J5MTS0"/>
<feature type="compositionally biased region" description="Polar residues" evidence="1">
    <location>
        <begin position="296"/>
        <end position="311"/>
    </location>
</feature>
<feature type="compositionally biased region" description="Basic and acidic residues" evidence="1">
    <location>
        <begin position="214"/>
        <end position="224"/>
    </location>
</feature>
<keyword evidence="3" id="KW-1185">Reference proteome</keyword>
<dbReference type="PANTHER" id="PTHR21530:SF7">
    <property type="entry name" value="TRAB DOMAIN-CONTAINING PROTEIN"/>
    <property type="match status" value="1"/>
</dbReference>
<organism evidence="2 3">
    <name type="scientific">Homarus americanus</name>
    <name type="common">American lobster</name>
    <dbReference type="NCBI Taxonomy" id="6706"/>
    <lineage>
        <taxon>Eukaryota</taxon>
        <taxon>Metazoa</taxon>
        <taxon>Ecdysozoa</taxon>
        <taxon>Arthropoda</taxon>
        <taxon>Crustacea</taxon>
        <taxon>Multicrustacea</taxon>
        <taxon>Malacostraca</taxon>
        <taxon>Eumalacostraca</taxon>
        <taxon>Eucarida</taxon>
        <taxon>Decapoda</taxon>
        <taxon>Pleocyemata</taxon>
        <taxon>Astacidea</taxon>
        <taxon>Nephropoidea</taxon>
        <taxon>Nephropidae</taxon>
        <taxon>Homarus</taxon>
    </lineage>
</organism>
<reference evidence="2" key="1">
    <citation type="journal article" date="2021" name="Sci. Adv.">
        <title>The American lobster genome reveals insights on longevity, neural, and immune adaptations.</title>
        <authorList>
            <person name="Polinski J.M."/>
            <person name="Zimin A.V."/>
            <person name="Clark K.F."/>
            <person name="Kohn A.B."/>
            <person name="Sadowski N."/>
            <person name="Timp W."/>
            <person name="Ptitsyn A."/>
            <person name="Khanna P."/>
            <person name="Romanova D.Y."/>
            <person name="Williams P."/>
            <person name="Greenwood S.J."/>
            <person name="Moroz L.L."/>
            <person name="Walt D.R."/>
            <person name="Bodnar A.G."/>
        </authorList>
    </citation>
    <scope>NUCLEOTIDE SEQUENCE</scope>
    <source>
        <strain evidence="2">GMGI-L3</strain>
    </source>
</reference>
<feature type="compositionally biased region" description="Basic and acidic residues" evidence="1">
    <location>
        <begin position="347"/>
        <end position="357"/>
    </location>
</feature>
<feature type="region of interest" description="Disordered" evidence="1">
    <location>
        <begin position="405"/>
        <end position="547"/>
    </location>
</feature>
<feature type="compositionally biased region" description="Polar residues" evidence="1">
    <location>
        <begin position="364"/>
        <end position="384"/>
    </location>
</feature>
<feature type="compositionally biased region" description="Polar residues" evidence="1">
    <location>
        <begin position="335"/>
        <end position="346"/>
    </location>
</feature>
<comment type="caution">
    <text evidence="2">The sequence shown here is derived from an EMBL/GenBank/DDBJ whole genome shotgun (WGS) entry which is preliminary data.</text>
</comment>
<feature type="compositionally biased region" description="Low complexity" evidence="1">
    <location>
        <begin position="40"/>
        <end position="56"/>
    </location>
</feature>
<feature type="compositionally biased region" description="Acidic residues" evidence="1">
    <location>
        <begin position="182"/>
        <end position="191"/>
    </location>
</feature>